<comment type="catalytic activity">
    <reaction evidence="1 9">
        <text>ATP-independent breakage of single-stranded DNA, followed by passage and rejoining.</text>
        <dbReference type="EC" id="5.6.2.1"/>
    </reaction>
</comment>
<evidence type="ECO:0000313" key="14">
    <source>
        <dbReference type="Proteomes" id="UP000315295"/>
    </source>
</evidence>
<dbReference type="CDD" id="cd00659">
    <property type="entry name" value="Topo_IB_C"/>
    <property type="match status" value="1"/>
</dbReference>
<evidence type="ECO:0000259" key="12">
    <source>
        <dbReference type="SMART" id="SM00435"/>
    </source>
</evidence>
<feature type="compositionally biased region" description="Basic and acidic residues" evidence="11">
    <location>
        <begin position="119"/>
        <end position="131"/>
    </location>
</feature>
<comment type="similarity">
    <text evidence="3 9">Belongs to the type IB topoisomerase family.</text>
</comment>
<feature type="compositionally biased region" description="Acidic residues" evidence="11">
    <location>
        <begin position="45"/>
        <end position="54"/>
    </location>
</feature>
<dbReference type="Gene3D" id="1.10.132.10">
    <property type="match status" value="1"/>
</dbReference>
<dbReference type="Gene3D" id="2.170.11.10">
    <property type="entry name" value="DNA Topoisomerase I, domain 2"/>
    <property type="match status" value="1"/>
</dbReference>
<dbReference type="FunFam" id="3.90.15.10:FF:000003">
    <property type="entry name" value="DNA topoisomerase I"/>
    <property type="match status" value="1"/>
</dbReference>
<dbReference type="FunFam" id="1.10.10.41:FF:000001">
    <property type="entry name" value="DNA topoisomerase I"/>
    <property type="match status" value="1"/>
</dbReference>
<dbReference type="GO" id="GO:0006260">
    <property type="term" value="P:DNA replication"/>
    <property type="evidence" value="ECO:0007669"/>
    <property type="project" value="TreeGrafter"/>
</dbReference>
<gene>
    <name evidence="13" type="ORF">C1H46_029865</name>
</gene>
<feature type="domain" description="DNA topoisomerase I eukaryotic-type" evidence="12">
    <location>
        <begin position="312"/>
        <end position="598"/>
    </location>
</feature>
<evidence type="ECO:0000256" key="5">
    <source>
        <dbReference type="ARBA" id="ARBA00023125"/>
    </source>
</evidence>
<feature type="coiled-coil region" evidence="10">
    <location>
        <begin position="262"/>
        <end position="289"/>
    </location>
</feature>
<dbReference type="PANTHER" id="PTHR10290">
    <property type="entry name" value="DNA TOPOISOMERASE I"/>
    <property type="match status" value="1"/>
</dbReference>
<organism evidence="13 14">
    <name type="scientific">Malus baccata</name>
    <name type="common">Siberian crab apple</name>
    <name type="synonym">Pyrus baccata</name>
    <dbReference type="NCBI Taxonomy" id="106549"/>
    <lineage>
        <taxon>Eukaryota</taxon>
        <taxon>Viridiplantae</taxon>
        <taxon>Streptophyta</taxon>
        <taxon>Embryophyta</taxon>
        <taxon>Tracheophyta</taxon>
        <taxon>Spermatophyta</taxon>
        <taxon>Magnoliopsida</taxon>
        <taxon>eudicotyledons</taxon>
        <taxon>Gunneridae</taxon>
        <taxon>Pentapetalae</taxon>
        <taxon>rosids</taxon>
        <taxon>fabids</taxon>
        <taxon>Rosales</taxon>
        <taxon>Rosaceae</taxon>
        <taxon>Amygdaloideae</taxon>
        <taxon>Maleae</taxon>
        <taxon>Malus</taxon>
    </lineage>
</organism>
<keyword evidence="10" id="KW-0175">Coiled coil</keyword>
<feature type="compositionally biased region" description="Acidic residues" evidence="11">
    <location>
        <begin position="104"/>
        <end position="113"/>
    </location>
</feature>
<evidence type="ECO:0000256" key="10">
    <source>
        <dbReference type="SAM" id="Coils"/>
    </source>
</evidence>
<feature type="compositionally biased region" description="Polar residues" evidence="11">
    <location>
        <begin position="1"/>
        <end position="19"/>
    </location>
</feature>
<dbReference type="SUPFAM" id="SSF56349">
    <property type="entry name" value="DNA breaking-rejoining enzymes"/>
    <property type="match status" value="1"/>
</dbReference>
<keyword evidence="14" id="KW-1185">Reference proteome</keyword>
<dbReference type="InterPro" id="IPR011010">
    <property type="entry name" value="DNA_brk_join_enz"/>
</dbReference>
<dbReference type="InterPro" id="IPR013034">
    <property type="entry name" value="DNA_topo_DNA_db_N_dom1"/>
</dbReference>
<comment type="subcellular location">
    <subcellularLocation>
        <location evidence="2">Nucleus</location>
    </subcellularLocation>
</comment>
<dbReference type="EC" id="5.6.2.1" evidence="9"/>
<comment type="caution">
    <text evidence="8">Lacks conserved residue(s) required for the propagation of feature annotation.</text>
</comment>
<evidence type="ECO:0000256" key="8">
    <source>
        <dbReference type="PROSITE-ProRule" id="PRU01382"/>
    </source>
</evidence>
<dbReference type="Proteomes" id="UP000315295">
    <property type="component" value="Unassembled WGS sequence"/>
</dbReference>
<dbReference type="Pfam" id="PF02919">
    <property type="entry name" value="Topoisom_I_N"/>
    <property type="match status" value="1"/>
</dbReference>
<proteinExistence type="inferred from homology"/>
<dbReference type="SMART" id="SM00435">
    <property type="entry name" value="TOPEUc"/>
    <property type="match status" value="1"/>
</dbReference>
<evidence type="ECO:0000313" key="13">
    <source>
        <dbReference type="EMBL" id="TQD84575.1"/>
    </source>
</evidence>
<keyword evidence="5 8" id="KW-0238">DNA-binding</keyword>
<dbReference type="GO" id="GO:0005694">
    <property type="term" value="C:chromosome"/>
    <property type="evidence" value="ECO:0007669"/>
    <property type="project" value="InterPro"/>
</dbReference>
<evidence type="ECO:0000256" key="7">
    <source>
        <dbReference type="ARBA" id="ARBA00023242"/>
    </source>
</evidence>
<dbReference type="PRINTS" id="PR00416">
    <property type="entry name" value="EUTPISMRASEI"/>
</dbReference>
<evidence type="ECO:0000256" key="9">
    <source>
        <dbReference type="RuleBase" id="RU365101"/>
    </source>
</evidence>
<dbReference type="Gene3D" id="1.10.10.41">
    <property type="entry name" value="Yeast DNA topoisomerase - domain 1"/>
    <property type="match status" value="1"/>
</dbReference>
<evidence type="ECO:0000256" key="2">
    <source>
        <dbReference type="ARBA" id="ARBA00004123"/>
    </source>
</evidence>
<feature type="region of interest" description="Disordered" evidence="11">
    <location>
        <begin position="1"/>
        <end position="167"/>
    </location>
</feature>
<dbReference type="GO" id="GO:0003677">
    <property type="term" value="F:DNA binding"/>
    <property type="evidence" value="ECO:0007669"/>
    <property type="project" value="UniProtKB-UniRule"/>
</dbReference>
<dbReference type="InterPro" id="IPR036202">
    <property type="entry name" value="TopoI_DNA-bd_euk_N_sf"/>
</dbReference>
<sequence length="598" mass="68036">MVPSAMSSAQENRSFVAQETSDDSEDEKPIAASRLVKQLVKPSQDSEEEEDDDDKPLSSRLLLTPKSKYEKRKRPLDRMANSSRKRPKVSHACSSTSTLKITEEKDDDEDDDLIPISQRFKEPTLLTEKKAMKVGSSSTRKPIKKGQNGLKLSSCPKSTNVLPSSNDGQKKWKTLVHNGVMFPPPYEPHGVKMMYEGKPVDLSPEQEEVATMYAVMKDTDYVQKKQTFRNNFWNDWRKLLGENHVIRRLDGCDFTPIYEWCMKEKENRKQMSREEKKAAGAEKKKQEEKYAWAFVDGEKEIVGRFRVEPPGLFRGRGEHPKSGKVKRRILPSDVTINIGQDAPVPECPVPGERWKEVRHDDTVTWLAFWTDPINPKKFKADYSRDFTSKDCAKRQIAVATYLIDKLALRAGNEKGEEEADTVGCCTLKVEHVKAIAPNSLEFNFLGKDSIRYQNTVEVEVPVYKEIRQFQAGKRGGDDLFDKLDASRLNAHLKQQMPGLTAKVFRTYNASITLDDLLNKEIKDKADLSEKVAVYNHANKEVAIICNHQRTISKSHEEQMSKLMEKIGGLRDNLKELKTELKRAKGGKSQPLTDADGKK</sequence>
<keyword evidence="6 9" id="KW-0413">Isomerase</keyword>
<evidence type="ECO:0000256" key="3">
    <source>
        <dbReference type="ARBA" id="ARBA00006645"/>
    </source>
</evidence>
<evidence type="ECO:0000256" key="11">
    <source>
        <dbReference type="SAM" id="MobiDB-lite"/>
    </source>
</evidence>
<dbReference type="InterPro" id="IPR013030">
    <property type="entry name" value="DNA_topo_DNA_db_N_dom2"/>
</dbReference>
<keyword evidence="4 9" id="KW-0799">Topoisomerase</keyword>
<dbReference type="CDD" id="cd00660">
    <property type="entry name" value="Topoisomer_IB_N"/>
    <property type="match status" value="1"/>
</dbReference>
<feature type="compositionally biased region" description="Polar residues" evidence="11">
    <location>
        <begin position="155"/>
        <end position="167"/>
    </location>
</feature>
<evidence type="ECO:0000256" key="4">
    <source>
        <dbReference type="ARBA" id="ARBA00023029"/>
    </source>
</evidence>
<dbReference type="InterPro" id="IPR014727">
    <property type="entry name" value="TopoI_cat_a/b-sub_euk"/>
</dbReference>
<dbReference type="InterPro" id="IPR051062">
    <property type="entry name" value="Topoisomerase_IB"/>
</dbReference>
<comment type="function">
    <text evidence="9">Releases the supercoiling and torsional tension of DNA introduced during the DNA replication and transcription by transiently cleaving and rejoining one strand of the DNA duplex. Introduces a single-strand break via transesterification at the specific target site 5'-[CT]CCTTp site in duplex DNA. The scissile phosphodiester is attacked by the catalytic tyrosine of the enzyme, resulting in the formation of a DNA-(3'-phosphotyrosyl)-enzyme intermediate and the expulsion of a 5'-OH DNA strand. The free DNA strand then undergoes passage around the unbroken strand thus removing DNA supercoils. Finally, in the religation step, the DNA 5'-OH attacks the covalent intermediate to expel the active-site tyrosine and restore the DNA phosphodiester backbone.</text>
</comment>
<dbReference type="Gene3D" id="3.90.15.10">
    <property type="entry name" value="Topoisomerase I, Chain A, domain 3"/>
    <property type="match status" value="1"/>
</dbReference>
<accession>A0A540LDM9</accession>
<dbReference type="InterPro" id="IPR013500">
    <property type="entry name" value="TopoI_cat_euk"/>
</dbReference>
<dbReference type="EMBL" id="VIEB01000631">
    <property type="protein sequence ID" value="TQD84575.1"/>
    <property type="molecule type" value="Genomic_DNA"/>
</dbReference>
<dbReference type="GO" id="GO:0006265">
    <property type="term" value="P:DNA topological change"/>
    <property type="evidence" value="ECO:0007669"/>
    <property type="project" value="UniProtKB-UniRule"/>
</dbReference>
<dbReference type="GO" id="GO:0007059">
    <property type="term" value="P:chromosome segregation"/>
    <property type="evidence" value="ECO:0007669"/>
    <property type="project" value="TreeGrafter"/>
</dbReference>
<comment type="caution">
    <text evidence="13">The sequence shown here is derived from an EMBL/GenBank/DDBJ whole genome shotgun (WGS) entry which is preliminary data.</text>
</comment>
<dbReference type="InterPro" id="IPR014711">
    <property type="entry name" value="TopoI_cat_a-hlx-sub_euk"/>
</dbReference>
<dbReference type="GO" id="GO:0005730">
    <property type="term" value="C:nucleolus"/>
    <property type="evidence" value="ECO:0007669"/>
    <property type="project" value="TreeGrafter"/>
</dbReference>
<keyword evidence="7" id="KW-0539">Nucleus</keyword>
<name>A0A540LDM9_MALBA</name>
<dbReference type="GO" id="GO:0003917">
    <property type="term" value="F:DNA topoisomerase type I (single strand cut, ATP-independent) activity"/>
    <property type="evidence" value="ECO:0007669"/>
    <property type="project" value="UniProtKB-UniRule"/>
</dbReference>
<evidence type="ECO:0000256" key="1">
    <source>
        <dbReference type="ARBA" id="ARBA00000213"/>
    </source>
</evidence>
<dbReference type="PROSITE" id="PS52038">
    <property type="entry name" value="TOPO_IB_2"/>
    <property type="match status" value="1"/>
</dbReference>
<evidence type="ECO:0000256" key="6">
    <source>
        <dbReference type="ARBA" id="ARBA00023235"/>
    </source>
</evidence>
<dbReference type="SUPFAM" id="SSF56741">
    <property type="entry name" value="Eukaryotic DNA topoisomerase I, N-terminal DNA-binding fragment"/>
    <property type="match status" value="1"/>
</dbReference>
<dbReference type="InterPro" id="IPR001631">
    <property type="entry name" value="TopoI"/>
</dbReference>
<feature type="region of interest" description="Disordered" evidence="11">
    <location>
        <begin position="579"/>
        <end position="598"/>
    </location>
</feature>
<dbReference type="STRING" id="106549.A0A540LDM9"/>
<reference evidence="13 14" key="1">
    <citation type="journal article" date="2019" name="G3 (Bethesda)">
        <title>Sequencing of a Wild Apple (Malus baccata) Genome Unravels the Differences Between Cultivated and Wild Apple Species Regarding Disease Resistance and Cold Tolerance.</title>
        <authorList>
            <person name="Chen X."/>
        </authorList>
    </citation>
    <scope>NUCLEOTIDE SEQUENCE [LARGE SCALE GENOMIC DNA]</scope>
    <source>
        <strain evidence="14">cv. Shandingzi</strain>
        <tissue evidence="13">Leaves</tissue>
    </source>
</reference>
<dbReference type="InterPro" id="IPR008336">
    <property type="entry name" value="TopoI_DNA-bd_euk"/>
</dbReference>
<dbReference type="PANTHER" id="PTHR10290:SF23">
    <property type="entry name" value="DNA TOPOISOMERASE 1 BETA"/>
    <property type="match status" value="1"/>
</dbReference>
<dbReference type="AlphaFoldDB" id="A0A540LDM9"/>
<protein>
    <recommendedName>
        <fullName evidence="9">DNA topoisomerase I</fullName>
        <ecNumber evidence="9">5.6.2.1</ecNumber>
    </recommendedName>
    <alternativeName>
        <fullName evidence="9">DNA topoisomerase 1</fullName>
    </alternativeName>
</protein>
<dbReference type="InterPro" id="IPR013499">
    <property type="entry name" value="TopoI_euk"/>
</dbReference>